<evidence type="ECO:0000313" key="2">
    <source>
        <dbReference type="Proteomes" id="UP000029223"/>
    </source>
</evidence>
<comment type="caution">
    <text evidence="1">The sequence shown here is derived from an EMBL/GenBank/DDBJ whole genome shotgun (WGS) entry which is preliminary data.</text>
</comment>
<accession>A0ABQ0JKD0</accession>
<sequence>MQEIKAFNEQRAEIYWWLSSLFAAELTDDELNKYHSLKFALSYLA</sequence>
<name>A0ABQ0JKD0_9VIBR</name>
<dbReference type="SUPFAM" id="SSF89155">
    <property type="entry name" value="TorD-like"/>
    <property type="match status" value="1"/>
</dbReference>
<evidence type="ECO:0000313" key="1">
    <source>
        <dbReference type="EMBL" id="GAL29228.1"/>
    </source>
</evidence>
<protein>
    <submittedName>
        <fullName evidence="1">Chaperone protein TorD</fullName>
    </submittedName>
</protein>
<reference evidence="2" key="1">
    <citation type="submission" date="2014-09" db="EMBL/GenBank/DDBJ databases">
        <title>Vibrio variabilis JCM 19239. (C206) whole genome shotgun sequence.</title>
        <authorList>
            <person name="Sawabe T."/>
            <person name="Meirelles P."/>
            <person name="Nakanishi M."/>
            <person name="Sayaka M."/>
            <person name="Hattori M."/>
            <person name="Ohkuma M."/>
        </authorList>
    </citation>
    <scope>NUCLEOTIDE SEQUENCE [LARGE SCALE GENOMIC DNA]</scope>
    <source>
        <strain evidence="2">JCM 19239</strain>
    </source>
</reference>
<dbReference type="InterPro" id="IPR036411">
    <property type="entry name" value="TorD-like_sf"/>
</dbReference>
<organism evidence="1 2">
    <name type="scientific">Vibrio variabilis</name>
    <dbReference type="NCBI Taxonomy" id="990271"/>
    <lineage>
        <taxon>Bacteria</taxon>
        <taxon>Pseudomonadati</taxon>
        <taxon>Pseudomonadota</taxon>
        <taxon>Gammaproteobacteria</taxon>
        <taxon>Vibrionales</taxon>
        <taxon>Vibrionaceae</taxon>
        <taxon>Vibrio</taxon>
    </lineage>
</organism>
<dbReference type="Proteomes" id="UP000029223">
    <property type="component" value="Unassembled WGS sequence"/>
</dbReference>
<dbReference type="Gene3D" id="1.20.120.1820">
    <property type="match status" value="1"/>
</dbReference>
<keyword evidence="2" id="KW-1185">Reference proteome</keyword>
<dbReference type="EMBL" id="BBMS01000059">
    <property type="protein sequence ID" value="GAL29228.1"/>
    <property type="molecule type" value="Genomic_DNA"/>
</dbReference>
<gene>
    <name evidence="1" type="ORF">JCM19239_7046</name>
</gene>
<proteinExistence type="predicted"/>